<dbReference type="GO" id="GO:0000287">
    <property type="term" value="F:magnesium ion binding"/>
    <property type="evidence" value="ECO:0007669"/>
    <property type="project" value="TreeGrafter"/>
</dbReference>
<dbReference type="PANTHER" id="PTHR46494">
    <property type="entry name" value="CORA FAMILY METAL ION TRANSPORTER (EUROFUNG)"/>
    <property type="match status" value="1"/>
</dbReference>
<keyword evidence="6 11" id="KW-0812">Transmembrane</keyword>
<dbReference type="SUPFAM" id="SSF144083">
    <property type="entry name" value="Magnesium transport protein CorA, transmembrane region"/>
    <property type="match status" value="1"/>
</dbReference>
<keyword evidence="5" id="KW-0997">Cell inner membrane</keyword>
<dbReference type="Gene3D" id="1.20.58.340">
    <property type="entry name" value="Magnesium transport protein CorA, transmembrane region"/>
    <property type="match status" value="2"/>
</dbReference>
<dbReference type="GO" id="GO:0015087">
    <property type="term" value="F:cobalt ion transmembrane transporter activity"/>
    <property type="evidence" value="ECO:0007669"/>
    <property type="project" value="TreeGrafter"/>
</dbReference>
<dbReference type="AlphaFoldDB" id="A0A848G4C5"/>
<keyword evidence="10 11" id="KW-0472">Membrane</keyword>
<dbReference type="GO" id="GO:0015095">
    <property type="term" value="F:magnesium ion transmembrane transporter activity"/>
    <property type="evidence" value="ECO:0007669"/>
    <property type="project" value="TreeGrafter"/>
</dbReference>
<reference evidence="12 13" key="1">
    <citation type="submission" date="2020-04" db="EMBL/GenBank/DDBJ databases">
        <title>Zoogloea sp. G-4-1-14 isolated from soil.</title>
        <authorList>
            <person name="Dahal R.H."/>
        </authorList>
    </citation>
    <scope>NUCLEOTIDE SEQUENCE [LARGE SCALE GENOMIC DNA]</scope>
    <source>
        <strain evidence="12 13">G-4-1-14</strain>
    </source>
</reference>
<dbReference type="InterPro" id="IPR045863">
    <property type="entry name" value="CorA_TM1_TM2"/>
</dbReference>
<dbReference type="Pfam" id="PF01544">
    <property type="entry name" value="CorA"/>
    <property type="match status" value="1"/>
</dbReference>
<protein>
    <submittedName>
        <fullName evidence="12">Transporter</fullName>
    </submittedName>
</protein>
<dbReference type="EMBL" id="JABBGA010000003">
    <property type="protein sequence ID" value="NML25293.1"/>
    <property type="molecule type" value="Genomic_DNA"/>
</dbReference>
<dbReference type="InterPro" id="IPR045861">
    <property type="entry name" value="CorA_cytoplasmic_dom"/>
</dbReference>
<dbReference type="CDD" id="cd12834">
    <property type="entry name" value="ZntB_u1"/>
    <property type="match status" value="1"/>
</dbReference>
<name>A0A848G4C5_9RHOO</name>
<evidence type="ECO:0000256" key="10">
    <source>
        <dbReference type="ARBA" id="ARBA00023136"/>
    </source>
</evidence>
<evidence type="ECO:0000313" key="13">
    <source>
        <dbReference type="Proteomes" id="UP000580043"/>
    </source>
</evidence>
<evidence type="ECO:0000256" key="7">
    <source>
        <dbReference type="ARBA" id="ARBA00022833"/>
    </source>
</evidence>
<evidence type="ECO:0000256" key="8">
    <source>
        <dbReference type="ARBA" id="ARBA00022989"/>
    </source>
</evidence>
<feature type="transmembrane region" description="Helical" evidence="11">
    <location>
        <begin position="283"/>
        <end position="304"/>
    </location>
</feature>
<evidence type="ECO:0000256" key="5">
    <source>
        <dbReference type="ARBA" id="ARBA00022519"/>
    </source>
</evidence>
<comment type="subcellular location">
    <subcellularLocation>
        <location evidence="1">Cell membrane</location>
        <topology evidence="1">Multi-pass membrane protein</topology>
    </subcellularLocation>
</comment>
<sequence length="309" mass="34832">MDTQAAAAWLRGNGPAPDGSFAWLHFNLANAVTERWLRDHLGEAEAFFDALHEGSRSTRIEYAHEALIAVVNDVHYQFDFEPSQIATQWLWVDQRTLLSARLQPLRSIDRLREAVKGGETFESPTALLTHLLRDQADVLVQIVRSATARVDKIEDSLLADRVHQSRSRLGSLRRVLVRLRRLLAPEPGALFRLLNQPPAWIATRDVQELRHSTEEFSAVLGDMTALQERIKLLQEEVAARVTEETNRSVFVLTMVTVLALPINMIAGLLGMNVGGIPLAEHEHGFWIVVAIIASFTLAAAWWAFRRRED</sequence>
<evidence type="ECO:0000256" key="6">
    <source>
        <dbReference type="ARBA" id="ARBA00022692"/>
    </source>
</evidence>
<keyword evidence="7" id="KW-0862">Zinc</keyword>
<dbReference type="GO" id="GO:0005886">
    <property type="term" value="C:plasma membrane"/>
    <property type="evidence" value="ECO:0007669"/>
    <property type="project" value="UniProtKB-SubCell"/>
</dbReference>
<feature type="transmembrane region" description="Helical" evidence="11">
    <location>
        <begin position="249"/>
        <end position="271"/>
    </location>
</feature>
<evidence type="ECO:0000256" key="2">
    <source>
        <dbReference type="ARBA" id="ARBA00009765"/>
    </source>
</evidence>
<evidence type="ECO:0000256" key="11">
    <source>
        <dbReference type="SAM" id="Phobius"/>
    </source>
</evidence>
<dbReference type="SUPFAM" id="SSF143865">
    <property type="entry name" value="CorA soluble domain-like"/>
    <property type="match status" value="1"/>
</dbReference>
<gene>
    <name evidence="12" type="ORF">HHL15_06040</name>
</gene>
<dbReference type="GO" id="GO:0050897">
    <property type="term" value="F:cobalt ion binding"/>
    <property type="evidence" value="ECO:0007669"/>
    <property type="project" value="TreeGrafter"/>
</dbReference>
<keyword evidence="4" id="KW-1003">Cell membrane</keyword>
<keyword evidence="13" id="KW-1185">Reference proteome</keyword>
<dbReference type="Proteomes" id="UP000580043">
    <property type="component" value="Unassembled WGS sequence"/>
</dbReference>
<keyword evidence="9" id="KW-0406">Ion transport</keyword>
<dbReference type="PANTHER" id="PTHR46494:SF3">
    <property type="entry name" value="ZINC TRANSPORT PROTEIN ZNTB"/>
    <property type="match status" value="1"/>
</dbReference>
<evidence type="ECO:0000256" key="4">
    <source>
        <dbReference type="ARBA" id="ARBA00022475"/>
    </source>
</evidence>
<comment type="similarity">
    <text evidence="2">Belongs to the CorA metal ion transporter (MIT) (TC 1.A.35) family.</text>
</comment>
<dbReference type="Gene3D" id="3.30.460.20">
    <property type="entry name" value="CorA soluble domain-like"/>
    <property type="match status" value="1"/>
</dbReference>
<keyword evidence="3" id="KW-0813">Transport</keyword>
<evidence type="ECO:0000256" key="9">
    <source>
        <dbReference type="ARBA" id="ARBA00023065"/>
    </source>
</evidence>
<evidence type="ECO:0000256" key="3">
    <source>
        <dbReference type="ARBA" id="ARBA00022448"/>
    </source>
</evidence>
<proteinExistence type="inferred from homology"/>
<dbReference type="InterPro" id="IPR002523">
    <property type="entry name" value="MgTranspt_CorA/ZnTranspt_ZntB"/>
</dbReference>
<accession>A0A848G4C5</accession>
<evidence type="ECO:0000313" key="12">
    <source>
        <dbReference type="EMBL" id="NML25293.1"/>
    </source>
</evidence>
<comment type="caution">
    <text evidence="12">The sequence shown here is derived from an EMBL/GenBank/DDBJ whole genome shotgun (WGS) entry which is preliminary data.</text>
</comment>
<evidence type="ECO:0000256" key="1">
    <source>
        <dbReference type="ARBA" id="ARBA00004651"/>
    </source>
</evidence>
<organism evidence="12 13">
    <name type="scientific">Zoogloea dura</name>
    <dbReference type="NCBI Taxonomy" id="2728840"/>
    <lineage>
        <taxon>Bacteria</taxon>
        <taxon>Pseudomonadati</taxon>
        <taxon>Pseudomonadota</taxon>
        <taxon>Betaproteobacteria</taxon>
        <taxon>Rhodocyclales</taxon>
        <taxon>Zoogloeaceae</taxon>
        <taxon>Zoogloea</taxon>
    </lineage>
</organism>
<keyword evidence="8 11" id="KW-1133">Transmembrane helix</keyword>